<evidence type="ECO:0000313" key="3">
    <source>
        <dbReference type="EMBL" id="EOW84507.1"/>
    </source>
</evidence>
<organism evidence="3 4">
    <name type="scientific">Enterococcus columbae DSM 7374 = ATCC 51263</name>
    <dbReference type="NCBI Taxonomy" id="1121865"/>
    <lineage>
        <taxon>Bacteria</taxon>
        <taxon>Bacillati</taxon>
        <taxon>Bacillota</taxon>
        <taxon>Bacilli</taxon>
        <taxon>Lactobacillales</taxon>
        <taxon>Enterococcaceae</taxon>
        <taxon>Enterococcus</taxon>
    </lineage>
</organism>
<dbReference type="Gene3D" id="3.40.50.1110">
    <property type="entry name" value="SGNH hydrolase"/>
    <property type="match status" value="1"/>
</dbReference>
<dbReference type="Pfam" id="PF00657">
    <property type="entry name" value="Lipase_GDSL"/>
    <property type="match status" value="1"/>
</dbReference>
<dbReference type="GO" id="GO:0016788">
    <property type="term" value="F:hydrolase activity, acting on ester bonds"/>
    <property type="evidence" value="ECO:0007669"/>
    <property type="project" value="InterPro"/>
</dbReference>
<dbReference type="CDD" id="cd01821">
    <property type="entry name" value="Rhamnogalacturan_acetylesterase_like"/>
    <property type="match status" value="1"/>
</dbReference>
<protein>
    <submittedName>
        <fullName evidence="3">Uncharacterized protein</fullName>
    </submittedName>
</protein>
<dbReference type="RefSeq" id="WP_016182569.1">
    <property type="nucleotide sequence ID" value="NZ_JXKI01000035.1"/>
</dbReference>
<accession>S0KHS2</accession>
<dbReference type="PATRIC" id="fig|1121865.3.peg.398"/>
<gene>
    <name evidence="3" type="ORF">I568_01003</name>
</gene>
<dbReference type="SUPFAM" id="SSF52266">
    <property type="entry name" value="SGNH hydrolase"/>
    <property type="match status" value="1"/>
</dbReference>
<reference evidence="3 4" key="1">
    <citation type="submission" date="2013-03" db="EMBL/GenBank/DDBJ databases">
        <title>The Genome Sequence of Enterococcus columbae ATCC_51263 (PacBio/Illumina hybrid assembly).</title>
        <authorList>
            <consortium name="The Broad Institute Genomics Platform"/>
            <consortium name="The Broad Institute Genome Sequencing Center for Infectious Disease"/>
            <person name="Earl A."/>
            <person name="Russ C."/>
            <person name="Gilmore M."/>
            <person name="Surin D."/>
            <person name="Walker B."/>
            <person name="Young S."/>
            <person name="Zeng Q."/>
            <person name="Gargeya S."/>
            <person name="Fitzgerald M."/>
            <person name="Haas B."/>
            <person name="Abouelleil A."/>
            <person name="Allen A.W."/>
            <person name="Alvarado L."/>
            <person name="Arachchi H.M."/>
            <person name="Berlin A.M."/>
            <person name="Chapman S.B."/>
            <person name="Gainer-Dewar J."/>
            <person name="Goldberg J."/>
            <person name="Griggs A."/>
            <person name="Gujja S."/>
            <person name="Hansen M."/>
            <person name="Howarth C."/>
            <person name="Imamovic A."/>
            <person name="Ireland A."/>
            <person name="Larimer J."/>
            <person name="McCowan C."/>
            <person name="Murphy C."/>
            <person name="Pearson M."/>
            <person name="Poon T.W."/>
            <person name="Priest M."/>
            <person name="Roberts A."/>
            <person name="Saif S."/>
            <person name="Shea T."/>
            <person name="Sisk P."/>
            <person name="Sykes S."/>
            <person name="Wortman J."/>
            <person name="Nusbaum C."/>
            <person name="Birren B."/>
        </authorList>
    </citation>
    <scope>NUCLEOTIDE SEQUENCE [LARGE SCALE GENOMIC DNA]</scope>
    <source>
        <strain evidence="3 4">ATCC 51263</strain>
    </source>
</reference>
<dbReference type="OrthoDB" id="9807041at2"/>
<evidence type="ECO:0000256" key="1">
    <source>
        <dbReference type="ARBA" id="ARBA00008668"/>
    </source>
</evidence>
<dbReference type="InterPro" id="IPR036514">
    <property type="entry name" value="SGNH_hydro_sf"/>
</dbReference>
<keyword evidence="4" id="KW-1185">Reference proteome</keyword>
<dbReference type="AlphaFoldDB" id="S0KHS2"/>
<dbReference type="STRING" id="1121865.OMW_00405"/>
<dbReference type="EMBL" id="ASWJ01000004">
    <property type="protein sequence ID" value="EOW84507.1"/>
    <property type="molecule type" value="Genomic_DNA"/>
</dbReference>
<comment type="similarity">
    <text evidence="1">Belongs to the 'GDSL' lipolytic enzyme family.</text>
</comment>
<dbReference type="PANTHER" id="PTHR43695">
    <property type="entry name" value="PUTATIVE (AFU_ORTHOLOGUE AFUA_2G17250)-RELATED"/>
    <property type="match status" value="1"/>
</dbReference>
<dbReference type="Proteomes" id="UP000014113">
    <property type="component" value="Unassembled WGS sequence"/>
</dbReference>
<keyword evidence="2" id="KW-0378">Hydrolase</keyword>
<dbReference type="eggNOG" id="COG2755">
    <property type="taxonomic scope" value="Bacteria"/>
</dbReference>
<dbReference type="InterPro" id="IPR037459">
    <property type="entry name" value="RhgT-like"/>
</dbReference>
<dbReference type="InterPro" id="IPR001087">
    <property type="entry name" value="GDSL"/>
</dbReference>
<evidence type="ECO:0000256" key="2">
    <source>
        <dbReference type="ARBA" id="ARBA00022801"/>
    </source>
</evidence>
<proteinExistence type="inferred from homology"/>
<evidence type="ECO:0000313" key="4">
    <source>
        <dbReference type="Proteomes" id="UP000014113"/>
    </source>
</evidence>
<comment type="caution">
    <text evidence="3">The sequence shown here is derived from an EMBL/GenBank/DDBJ whole genome shotgun (WGS) entry which is preliminary data.</text>
</comment>
<dbReference type="PANTHER" id="PTHR43695:SF1">
    <property type="entry name" value="RHAMNOGALACTURONAN ACETYLESTERASE"/>
    <property type="match status" value="1"/>
</dbReference>
<name>S0KHS2_9ENTE</name>
<sequence>MKKIYIIGDSTAACKQESERPEYGWGEMLSEFIPSEVKVVNLAKNGASSKSFRSFPEYKKLVSNLSEGDLLLIQFGHNDQKSDERGTKSDGDYKENLQHYIELAKVKHAYPVLLTSVTRRAFNNHKFDIYSLGDYPRAVRELSQKLSVPMIDLNKETISLYKKLGEEVSKNFHLFLGKDEYDNFPDGREDNTHFSKLGAKMVANLICRVDDEHNIIKEWYKDKGVE</sequence>